<reference evidence="2" key="1">
    <citation type="submission" date="2020-02" db="EMBL/GenBank/DDBJ databases">
        <authorList>
            <person name="Meier V. D."/>
        </authorList>
    </citation>
    <scope>NUCLEOTIDE SEQUENCE</scope>
    <source>
        <strain evidence="2">AVDCRST_MAG17</strain>
    </source>
</reference>
<feature type="non-terminal residue" evidence="2">
    <location>
        <position position="175"/>
    </location>
</feature>
<evidence type="ECO:0000256" key="1">
    <source>
        <dbReference type="SAM" id="MobiDB-lite"/>
    </source>
</evidence>
<protein>
    <submittedName>
        <fullName evidence="2">Uncharacterized protein</fullName>
    </submittedName>
</protein>
<dbReference type="EMBL" id="CADCVV010000015">
    <property type="protein sequence ID" value="CAA9482407.1"/>
    <property type="molecule type" value="Genomic_DNA"/>
</dbReference>
<feature type="compositionally biased region" description="Basic residues" evidence="1">
    <location>
        <begin position="92"/>
        <end position="121"/>
    </location>
</feature>
<sequence length="175" mass="19432">GWRRDRGGNGWPYVHAPTPPRRDDGRALTRSYARHLGRPGPLRRPLEPQPSPRPRPRRGGKGARGARAPRGRAWSTAGYEPAGDRAGDQQRPPRRRGRARARPRRGLGGRRPRLRGRRGRRERLQAEAALGSLAARLGLGAAPRRAPELALGSHERWSHASVARALSRRTGRGRL</sequence>
<accession>A0A6J4S395</accession>
<feature type="non-terminal residue" evidence="2">
    <location>
        <position position="1"/>
    </location>
</feature>
<evidence type="ECO:0000313" key="2">
    <source>
        <dbReference type="EMBL" id="CAA9482407.1"/>
    </source>
</evidence>
<organism evidence="2">
    <name type="scientific">uncultured Solirubrobacterales bacterium</name>
    <dbReference type="NCBI Taxonomy" id="768556"/>
    <lineage>
        <taxon>Bacteria</taxon>
        <taxon>Bacillati</taxon>
        <taxon>Actinomycetota</taxon>
        <taxon>Thermoleophilia</taxon>
        <taxon>Solirubrobacterales</taxon>
        <taxon>environmental samples</taxon>
    </lineage>
</organism>
<gene>
    <name evidence="2" type="ORF">AVDCRST_MAG17-254</name>
</gene>
<name>A0A6J4S395_9ACTN</name>
<proteinExistence type="predicted"/>
<feature type="region of interest" description="Disordered" evidence="1">
    <location>
        <begin position="1"/>
        <end position="121"/>
    </location>
</feature>
<dbReference type="AlphaFoldDB" id="A0A6J4S395"/>